<feature type="compositionally biased region" description="Polar residues" evidence="1">
    <location>
        <begin position="26"/>
        <end position="49"/>
    </location>
</feature>
<keyword evidence="2" id="KW-1133">Transmembrane helix</keyword>
<sequence length="566" mass="61601">MFCTKCGYNAGTAKFCPKCGNPLNPQPVQETPVQNEPAPQTVQSEPVAQQQFGTQPQFNETVQPQFGTQPQSGAVPPVNVDVPRYQEAPPMQPQPKKKKKKWPLVVAILVVLVAIITAVVIVVLPKLKKELSPTKNAVTAIKNVGASLEDSVDNLFNNLGAGSISDKTEFSGTFKFDNMTVNGESYSKYVKADSVKYDIQADTSMQKAAGDLKLQNGNAELLTVSFYTDGSTVYFKIPELFTETFSMSVNQIVNDTDIDSSFGYPFDMSDISGYLSALNSGNLSQYKEPAKAAARALAKGIDAFADECQYGQNESLTYKSDNGDIEVTEYSVTVTENAIKVGVDTAIDALYADSATSAYMSMLTIAGVTQDSLKKEIASSIQGMDPVTFSMYVNKDDKIVRVSVDVSDIDEYSNGEIAISFVGKDNISDYVVIEAAADNFNTKFTIHNSDNRSSVIVDAKNGNEYMKMKLDCSLSGSNVNINEMSIDMNTEDVKANMKITGDYSQKEFSSMKYSSSSFPKPVNVDKMTSAQQTALVTEFVKNSAVFKKIISDDLYKQLFSVALSGN</sequence>
<dbReference type="KEGG" id="eel:EUBELI_01269"/>
<evidence type="ECO:0000256" key="2">
    <source>
        <dbReference type="SAM" id="Phobius"/>
    </source>
</evidence>
<keyword evidence="2" id="KW-0472">Membrane</keyword>
<name>C4Z103_LACE2</name>
<evidence type="ECO:0008006" key="5">
    <source>
        <dbReference type="Google" id="ProtNLM"/>
    </source>
</evidence>
<dbReference type="eggNOG" id="ENOG5030VCI">
    <property type="taxonomic scope" value="Bacteria"/>
</dbReference>
<keyword evidence="2" id="KW-0812">Transmembrane</keyword>
<accession>C4Z103</accession>
<dbReference type="RefSeq" id="WP_012739501.1">
    <property type="nucleotide sequence ID" value="NC_012778.1"/>
</dbReference>
<dbReference type="GeneID" id="41355986"/>
<dbReference type="HOGENOM" id="CLU_481242_0_0_9"/>
<evidence type="ECO:0000256" key="1">
    <source>
        <dbReference type="SAM" id="MobiDB-lite"/>
    </source>
</evidence>
<organism evidence="3 4">
    <name type="scientific">Lachnospira eligens (strain ATCC 27750 / DSM 3376 / VPI C15-48 / C15-B4)</name>
    <name type="common">Eubacterium eligens</name>
    <dbReference type="NCBI Taxonomy" id="515620"/>
    <lineage>
        <taxon>Bacteria</taxon>
        <taxon>Bacillati</taxon>
        <taxon>Bacillota</taxon>
        <taxon>Clostridia</taxon>
        <taxon>Lachnospirales</taxon>
        <taxon>Lachnospiraceae</taxon>
        <taxon>Lachnospira</taxon>
    </lineage>
</organism>
<evidence type="ECO:0000313" key="4">
    <source>
        <dbReference type="Proteomes" id="UP000001476"/>
    </source>
</evidence>
<reference evidence="3 4" key="1">
    <citation type="journal article" date="2009" name="Proc. Natl. Acad. Sci. U.S.A.">
        <title>Characterizing a model human gut microbiota composed of members of its two dominant bacterial phyla.</title>
        <authorList>
            <person name="Mahowald M.A."/>
            <person name="Rey F.E."/>
            <person name="Seedorf H."/>
            <person name="Turnbaugh P.J."/>
            <person name="Fulton R.S."/>
            <person name="Wollam A."/>
            <person name="Shah N."/>
            <person name="Wang C."/>
            <person name="Magrini V."/>
            <person name="Wilson R.K."/>
            <person name="Cantarel B.L."/>
            <person name="Coutinho P.M."/>
            <person name="Henrissat B."/>
            <person name="Crock L.W."/>
            <person name="Russell A."/>
            <person name="Verberkmoes N.C."/>
            <person name="Hettich R.L."/>
            <person name="Gordon J.I."/>
        </authorList>
    </citation>
    <scope>NUCLEOTIDE SEQUENCE [LARGE SCALE GENOMIC DNA]</scope>
    <source>
        <strain evidence="4">ATCC 27750 / DSM 3376 / VPI C15-48 / C15-B4</strain>
    </source>
</reference>
<feature type="region of interest" description="Disordered" evidence="1">
    <location>
        <begin position="25"/>
        <end position="49"/>
    </location>
</feature>
<feature type="transmembrane region" description="Helical" evidence="2">
    <location>
        <begin position="102"/>
        <end position="124"/>
    </location>
</feature>
<dbReference type="EMBL" id="CP001104">
    <property type="protein sequence ID" value="ACR72266.1"/>
    <property type="molecule type" value="Genomic_DNA"/>
</dbReference>
<protein>
    <recommendedName>
        <fullName evidence="5">Zinc ribbon domain-containing protein</fullName>
    </recommendedName>
</protein>
<dbReference type="AlphaFoldDB" id="C4Z103"/>
<proteinExistence type="predicted"/>
<dbReference type="Proteomes" id="UP000001476">
    <property type="component" value="Chromosome"/>
</dbReference>
<gene>
    <name evidence="3" type="ordered locus">EUBELI_01269</name>
</gene>
<keyword evidence="4" id="KW-1185">Reference proteome</keyword>
<dbReference type="STRING" id="515620.EUBELI_01269"/>
<evidence type="ECO:0000313" key="3">
    <source>
        <dbReference type="EMBL" id="ACR72266.1"/>
    </source>
</evidence>